<accession>A0A8J5M6W1</accession>
<evidence type="ECO:0000313" key="3">
    <source>
        <dbReference type="Proteomes" id="UP000709295"/>
    </source>
</evidence>
<evidence type="ECO:0000256" key="1">
    <source>
        <dbReference type="SAM" id="MobiDB-lite"/>
    </source>
</evidence>
<feature type="region of interest" description="Disordered" evidence="1">
    <location>
        <begin position="203"/>
        <end position="286"/>
    </location>
</feature>
<feature type="region of interest" description="Disordered" evidence="1">
    <location>
        <begin position="1"/>
        <end position="76"/>
    </location>
</feature>
<protein>
    <recommendedName>
        <fullName evidence="4">SWIM-type domain-containing protein</fullName>
    </recommendedName>
</protein>
<feature type="compositionally biased region" description="Basic and acidic residues" evidence="1">
    <location>
        <begin position="267"/>
        <end position="286"/>
    </location>
</feature>
<dbReference type="AlphaFoldDB" id="A0A8J5M6W1"/>
<dbReference type="Proteomes" id="UP000709295">
    <property type="component" value="Unassembled WGS sequence"/>
</dbReference>
<reference evidence="2" key="1">
    <citation type="submission" date="2021-01" db="EMBL/GenBank/DDBJ databases">
        <title>Phytophthora aleatoria, a newly-described species from Pinus radiata is distinct from Phytophthora cactorum isolates based on comparative genomics.</title>
        <authorList>
            <person name="Mcdougal R."/>
            <person name="Panda P."/>
            <person name="Williams N."/>
            <person name="Studholme D.J."/>
        </authorList>
    </citation>
    <scope>NUCLEOTIDE SEQUENCE</scope>
    <source>
        <strain evidence="2">NZFS 4037</strain>
    </source>
</reference>
<evidence type="ECO:0000313" key="2">
    <source>
        <dbReference type="EMBL" id="KAG6970143.1"/>
    </source>
</evidence>
<feature type="compositionally biased region" description="Basic and acidic residues" evidence="1">
    <location>
        <begin position="31"/>
        <end position="40"/>
    </location>
</feature>
<sequence>MRALQEEEEARIAHDTGGIDDFDSVESKGVTNEDKEEKQETQQVQNSDSTGGESSEDESSEQTSRVSGDSVGSRKRALPDCDEELYYSPAMQRYHKNWKKFEHEYKVASAPGAMDSYVVEDDELFVTLRRDRRVHKVDKFNWLCSCEFSSTMLLPCRHSMLYRKLVCGLFMILFASISAKWLRYGNLNEDLVDVDVPIRINSPNGESDIEVPPTQESNAGPTPDDKTDESNEPAIGDADGEEPAAAKPEISPFNPRAKRVGRPKKDKKAENQMRNQDRKEYTRDSK</sequence>
<evidence type="ECO:0008006" key="4">
    <source>
        <dbReference type="Google" id="ProtNLM"/>
    </source>
</evidence>
<keyword evidence="3" id="KW-1185">Reference proteome</keyword>
<dbReference type="EMBL" id="JAENGY010000190">
    <property type="protein sequence ID" value="KAG6970143.1"/>
    <property type="molecule type" value="Genomic_DNA"/>
</dbReference>
<comment type="caution">
    <text evidence="2">The sequence shown here is derived from an EMBL/GenBank/DDBJ whole genome shotgun (WGS) entry which is preliminary data.</text>
</comment>
<organism evidence="2 3">
    <name type="scientific">Phytophthora aleatoria</name>
    <dbReference type="NCBI Taxonomy" id="2496075"/>
    <lineage>
        <taxon>Eukaryota</taxon>
        <taxon>Sar</taxon>
        <taxon>Stramenopiles</taxon>
        <taxon>Oomycota</taxon>
        <taxon>Peronosporomycetes</taxon>
        <taxon>Peronosporales</taxon>
        <taxon>Peronosporaceae</taxon>
        <taxon>Phytophthora</taxon>
    </lineage>
</organism>
<name>A0A8J5M6W1_9STRA</name>
<gene>
    <name evidence="2" type="ORF">JG688_00005003</name>
</gene>
<proteinExistence type="predicted"/>
<feature type="compositionally biased region" description="Basic residues" evidence="1">
    <location>
        <begin position="256"/>
        <end position="266"/>
    </location>
</feature>